<name>A0ABT5FE65_9GAMM</name>
<reference evidence="1 2" key="1">
    <citation type="submission" date="2023-01" db="EMBL/GenBank/DDBJ databases">
        <title>Psychrosphaera sp. nov., isolated from marine algae.</title>
        <authorList>
            <person name="Bayburt H."/>
            <person name="Choi B.J."/>
            <person name="Kim J.M."/>
            <person name="Choi D.G."/>
            <person name="Jeon C.O."/>
        </authorList>
    </citation>
    <scope>NUCLEOTIDE SEQUENCE [LARGE SCALE GENOMIC DNA]</scope>
    <source>
        <strain evidence="1 2">G1-22</strain>
    </source>
</reference>
<dbReference type="RefSeq" id="WP_272181183.1">
    <property type="nucleotide sequence ID" value="NZ_JAQOMS010000002.1"/>
</dbReference>
<dbReference type="EMBL" id="JAQOMS010000002">
    <property type="protein sequence ID" value="MDC2889833.1"/>
    <property type="molecule type" value="Genomic_DNA"/>
</dbReference>
<dbReference type="Proteomes" id="UP001528411">
    <property type="component" value="Unassembled WGS sequence"/>
</dbReference>
<organism evidence="1 2">
    <name type="scientific">Psychrosphaera algicola</name>
    <dbReference type="NCBI Taxonomy" id="3023714"/>
    <lineage>
        <taxon>Bacteria</taxon>
        <taxon>Pseudomonadati</taxon>
        <taxon>Pseudomonadota</taxon>
        <taxon>Gammaproteobacteria</taxon>
        <taxon>Alteromonadales</taxon>
        <taxon>Pseudoalteromonadaceae</taxon>
        <taxon>Psychrosphaera</taxon>
    </lineage>
</organism>
<gene>
    <name evidence="1" type="ORF">PN838_14945</name>
</gene>
<proteinExistence type="predicted"/>
<evidence type="ECO:0000313" key="2">
    <source>
        <dbReference type="Proteomes" id="UP001528411"/>
    </source>
</evidence>
<keyword evidence="2" id="KW-1185">Reference proteome</keyword>
<evidence type="ECO:0000313" key="1">
    <source>
        <dbReference type="EMBL" id="MDC2889833.1"/>
    </source>
</evidence>
<accession>A0ABT5FE65</accession>
<sequence length="126" mass="14999">MVKFKRCDYFPRGYHDAENELVMRKRTYPDLVSYPNILLHYPFAVYFYTNKENEQLGKDLEEGMHKLAQLGEIEALMKRHELTKSVYPLKNESKTVHISIPNNYITPNPLIKDGRYFIQPQDFKID</sequence>
<comment type="caution">
    <text evidence="1">The sequence shown here is derived from an EMBL/GenBank/DDBJ whole genome shotgun (WGS) entry which is preliminary data.</text>
</comment>
<protein>
    <recommendedName>
        <fullName evidence="3">Solute-binding protein family 3/N-terminal domain-containing protein</fullName>
    </recommendedName>
</protein>
<evidence type="ECO:0008006" key="3">
    <source>
        <dbReference type="Google" id="ProtNLM"/>
    </source>
</evidence>